<feature type="signal peptide" evidence="2">
    <location>
        <begin position="1"/>
        <end position="20"/>
    </location>
</feature>
<evidence type="ECO:0000256" key="2">
    <source>
        <dbReference type="SAM" id="SignalP"/>
    </source>
</evidence>
<comment type="caution">
    <text evidence="3">The sequence shown here is derived from an EMBL/GenBank/DDBJ whole genome shotgun (WGS) entry which is preliminary data.</text>
</comment>
<organism evidence="3 4">
    <name type="scientific">Jejuia spongiicola</name>
    <dbReference type="NCBI Taxonomy" id="2942207"/>
    <lineage>
        <taxon>Bacteria</taxon>
        <taxon>Pseudomonadati</taxon>
        <taxon>Bacteroidota</taxon>
        <taxon>Flavobacteriia</taxon>
        <taxon>Flavobacteriales</taxon>
        <taxon>Flavobacteriaceae</taxon>
        <taxon>Jejuia</taxon>
    </lineage>
</organism>
<dbReference type="RefSeq" id="WP_249971617.1">
    <property type="nucleotide sequence ID" value="NZ_JAMFLZ010000001.1"/>
</dbReference>
<keyword evidence="4" id="KW-1185">Reference proteome</keyword>
<dbReference type="EMBL" id="JAMFLZ010000001">
    <property type="protein sequence ID" value="MCL6293442.1"/>
    <property type="molecule type" value="Genomic_DNA"/>
</dbReference>
<evidence type="ECO:0000313" key="4">
    <source>
        <dbReference type="Proteomes" id="UP001165381"/>
    </source>
</evidence>
<accession>A0ABT0Q8Z1</accession>
<reference evidence="3" key="1">
    <citation type="submission" date="2022-05" db="EMBL/GenBank/DDBJ databases">
        <authorList>
            <person name="Park J.-S."/>
        </authorList>
    </citation>
    <scope>NUCLEOTIDE SEQUENCE</scope>
    <source>
        <strain evidence="3">2012CJ34-3</strain>
    </source>
</reference>
<evidence type="ECO:0000256" key="1">
    <source>
        <dbReference type="SAM" id="MobiDB-lite"/>
    </source>
</evidence>
<keyword evidence="2" id="KW-0732">Signal</keyword>
<dbReference type="Gene3D" id="3.40.390.70">
    <property type="match status" value="1"/>
</dbReference>
<feature type="chain" id="PRO_5046467020" evidence="2">
    <location>
        <begin position="21"/>
        <end position="331"/>
    </location>
</feature>
<sequence length="331" mass="37206">MKNIKLVFTFAILLSFVTFNSCNTEEIDDGLTTTVNPDTNSNPGDTTDNPDNTNNPTGSDGEITLYTIHGENIIKKQDYKVTGQDLAYQQDTKKHQELWSLTKKIIPANYRTKMNEFLIYNGDVSGSSGFVIETKSDLSKWQMGVAINFTNDQKELAYTIIHEFGHILTLNNDQVDAIINEANCSNYYTGEGCSKTASYINKLQSNYWADIWEEFIKAKDTETAMESFYTKYSSRYVTQYASTNPGEDIAEVFATFVTRNGGVNGSSIAEQKIQLMYNHNELIELRNYIRNNLGASSTSRSNKKSILPAPGSWKKANTFGNPNKSHCSHKK</sequence>
<protein>
    <submittedName>
        <fullName evidence="3">Zinc-binding metallopeptidase</fullName>
    </submittedName>
</protein>
<dbReference type="SUPFAM" id="SSF55486">
    <property type="entry name" value="Metalloproteases ('zincins'), catalytic domain"/>
    <property type="match status" value="1"/>
</dbReference>
<feature type="region of interest" description="Disordered" evidence="1">
    <location>
        <begin position="27"/>
        <end position="61"/>
    </location>
</feature>
<feature type="compositionally biased region" description="Low complexity" evidence="1">
    <location>
        <begin position="36"/>
        <end position="60"/>
    </location>
</feature>
<feature type="region of interest" description="Disordered" evidence="1">
    <location>
        <begin position="295"/>
        <end position="331"/>
    </location>
</feature>
<name>A0ABT0Q8Z1_9FLAO</name>
<dbReference type="Proteomes" id="UP001165381">
    <property type="component" value="Unassembled WGS sequence"/>
</dbReference>
<proteinExistence type="predicted"/>
<evidence type="ECO:0000313" key="3">
    <source>
        <dbReference type="EMBL" id="MCL6293442.1"/>
    </source>
</evidence>
<gene>
    <name evidence="3" type="ORF">M3P09_00405</name>
</gene>